<protein>
    <submittedName>
        <fullName evidence="1">Tetratricopeptide repeat protein</fullName>
    </submittedName>
</protein>
<comment type="caution">
    <text evidence="1">The sequence shown here is derived from an EMBL/GenBank/DDBJ whole genome shotgun (WGS) entry which is preliminary data.</text>
</comment>
<feature type="non-terminal residue" evidence="1">
    <location>
        <position position="1"/>
    </location>
</feature>
<proteinExistence type="predicted"/>
<reference evidence="1 2" key="1">
    <citation type="submission" date="2020-04" db="EMBL/GenBank/DDBJ databases">
        <title>Metagenomic profiling of ammonia- and methane-oxidizing microorganisms in a Dutch drinking water treatment plant.</title>
        <authorList>
            <person name="Poghosyan L."/>
            <person name="Leucker S."/>
        </authorList>
    </citation>
    <scope>NUCLEOTIDE SEQUENCE [LARGE SCALE GENOMIC DNA]</scope>
    <source>
        <strain evidence="1">S-RSF-IL-03</strain>
    </source>
</reference>
<evidence type="ECO:0000313" key="1">
    <source>
        <dbReference type="EMBL" id="NOT35621.1"/>
    </source>
</evidence>
<dbReference type="InterPro" id="IPR011990">
    <property type="entry name" value="TPR-like_helical_dom_sf"/>
</dbReference>
<dbReference type="SUPFAM" id="SSF48452">
    <property type="entry name" value="TPR-like"/>
    <property type="match status" value="1"/>
</dbReference>
<accession>A0A849SMF4</accession>
<dbReference type="EMBL" id="JABFRW010000206">
    <property type="protein sequence ID" value="NOT35621.1"/>
    <property type="molecule type" value="Genomic_DNA"/>
</dbReference>
<gene>
    <name evidence="1" type="ORF">HOP12_15865</name>
</gene>
<name>A0A849SMF4_UNCEI</name>
<organism evidence="1 2">
    <name type="scientific">Eiseniibacteriota bacterium</name>
    <dbReference type="NCBI Taxonomy" id="2212470"/>
    <lineage>
        <taxon>Bacteria</taxon>
        <taxon>Candidatus Eiseniibacteriota</taxon>
    </lineage>
</organism>
<dbReference type="PANTHER" id="PTHR47691:SF3">
    <property type="entry name" value="HTH-TYPE TRANSCRIPTIONAL REGULATOR RV0890C-RELATED"/>
    <property type="match status" value="1"/>
</dbReference>
<dbReference type="Pfam" id="PF13424">
    <property type="entry name" value="TPR_12"/>
    <property type="match status" value="1"/>
</dbReference>
<evidence type="ECO:0000313" key="2">
    <source>
        <dbReference type="Proteomes" id="UP000580839"/>
    </source>
</evidence>
<dbReference type="Gene3D" id="1.25.40.10">
    <property type="entry name" value="Tetratricopeptide repeat domain"/>
    <property type="match status" value="1"/>
</dbReference>
<dbReference type="PANTHER" id="PTHR47691">
    <property type="entry name" value="REGULATOR-RELATED"/>
    <property type="match status" value="1"/>
</dbReference>
<dbReference type="Proteomes" id="UP000580839">
    <property type="component" value="Unassembled WGS sequence"/>
</dbReference>
<dbReference type="AlphaFoldDB" id="A0A849SMF4"/>
<sequence length="262" mass="27616">ALTAPADRARSPERANALVRAGGFALYEGDAAAARPLVEESLAISHALGDRRGEARCQSALAVIATYAGEMEVARDRAAASLALYRELGEAHGAALALHNMGDATLRGGDPAGAAPLYEQAIAALRSTGDARSLALALSDYAMVALRLGDLRQAEARFAEALEHARALGAPREGVYALEGVAELAEGRDEPERAAEWLGVAGAARATLALPLTPAEKAEHRTLLARLEARLGADFVARAMRPETEARWEDAVDRALTWLRVP</sequence>